<comment type="caution">
    <text evidence="1">The sequence shown here is derived from an EMBL/GenBank/DDBJ whole genome shotgun (WGS) entry which is preliminary data.</text>
</comment>
<evidence type="ECO:0000313" key="2">
    <source>
        <dbReference type="Proteomes" id="UP001341840"/>
    </source>
</evidence>
<reference evidence="1 2" key="1">
    <citation type="journal article" date="2023" name="Plants (Basel)">
        <title>Bridging the Gap: Combining Genomics and Transcriptomics Approaches to Understand Stylosanthes scabra, an Orphan Legume from the Brazilian Caatinga.</title>
        <authorList>
            <person name="Ferreira-Neto J.R.C."/>
            <person name="da Silva M.D."/>
            <person name="Binneck E."/>
            <person name="de Melo N.F."/>
            <person name="da Silva R.H."/>
            <person name="de Melo A.L.T.M."/>
            <person name="Pandolfi V."/>
            <person name="Bustamante F.O."/>
            <person name="Brasileiro-Vidal A.C."/>
            <person name="Benko-Iseppon A.M."/>
        </authorList>
    </citation>
    <scope>NUCLEOTIDE SEQUENCE [LARGE SCALE GENOMIC DNA]</scope>
    <source>
        <tissue evidence="1">Leaves</tissue>
    </source>
</reference>
<accession>A0ABU6VAS0</accession>
<proteinExistence type="predicted"/>
<gene>
    <name evidence="1" type="ORF">PIB30_031480</name>
</gene>
<dbReference type="EMBL" id="JASCZI010151170">
    <property type="protein sequence ID" value="MED6170492.1"/>
    <property type="molecule type" value="Genomic_DNA"/>
</dbReference>
<evidence type="ECO:0000313" key="1">
    <source>
        <dbReference type="EMBL" id="MED6170492.1"/>
    </source>
</evidence>
<dbReference type="Proteomes" id="UP001341840">
    <property type="component" value="Unassembled WGS sequence"/>
</dbReference>
<keyword evidence="2" id="KW-1185">Reference proteome</keyword>
<organism evidence="1 2">
    <name type="scientific">Stylosanthes scabra</name>
    <dbReference type="NCBI Taxonomy" id="79078"/>
    <lineage>
        <taxon>Eukaryota</taxon>
        <taxon>Viridiplantae</taxon>
        <taxon>Streptophyta</taxon>
        <taxon>Embryophyta</taxon>
        <taxon>Tracheophyta</taxon>
        <taxon>Spermatophyta</taxon>
        <taxon>Magnoliopsida</taxon>
        <taxon>eudicotyledons</taxon>
        <taxon>Gunneridae</taxon>
        <taxon>Pentapetalae</taxon>
        <taxon>rosids</taxon>
        <taxon>fabids</taxon>
        <taxon>Fabales</taxon>
        <taxon>Fabaceae</taxon>
        <taxon>Papilionoideae</taxon>
        <taxon>50 kb inversion clade</taxon>
        <taxon>dalbergioids sensu lato</taxon>
        <taxon>Dalbergieae</taxon>
        <taxon>Pterocarpus clade</taxon>
        <taxon>Stylosanthes</taxon>
    </lineage>
</organism>
<protein>
    <submittedName>
        <fullName evidence="1">Uncharacterized protein</fullName>
    </submittedName>
</protein>
<name>A0ABU6VAS0_9FABA</name>
<sequence>MTVTLISKAAARMEEDREVEEEFQFKIALIEDLRVEKSQPAFEVCTEQVQQKLHKVVEIDGKVVMAQTWDIAMPVLEETAACLCWCALNYRDAATRWKV</sequence>